<dbReference type="GO" id="GO:0006801">
    <property type="term" value="P:superoxide metabolic process"/>
    <property type="evidence" value="ECO:0007669"/>
    <property type="project" value="InterPro"/>
</dbReference>
<keyword evidence="3" id="KW-1185">Reference proteome</keyword>
<dbReference type="EMBL" id="ML733637">
    <property type="protein sequence ID" value="KAB8213330.1"/>
    <property type="molecule type" value="Genomic_DNA"/>
</dbReference>
<dbReference type="Proteomes" id="UP000326799">
    <property type="component" value="Unassembled WGS sequence"/>
</dbReference>
<sequence length="182" mass="20260">MWHTSLFLVILSSLCLLTLSHVIASQIAPVTQDNDPRLLHQANLLDEDTTAIRGRITIWSGLNDVGVRVHVLFWAYHIHERPVPDDGNCYGTGAHLDLYKRENKPSCDMNAPQTCEIGELSGKHGPVYAPGEQAFEVLYPDYFLSNVPDTAAYYGNLSLVVHTPDNERVNCGNFQVAPLCQE</sequence>
<protein>
    <recommendedName>
        <fullName evidence="4">Superoxide dismutase</fullName>
    </recommendedName>
</protein>
<dbReference type="GO" id="GO:0046872">
    <property type="term" value="F:metal ion binding"/>
    <property type="evidence" value="ECO:0007669"/>
    <property type="project" value="InterPro"/>
</dbReference>
<evidence type="ECO:0000313" key="2">
    <source>
        <dbReference type="EMBL" id="KAB8213330.1"/>
    </source>
</evidence>
<dbReference type="InterPro" id="IPR036423">
    <property type="entry name" value="SOD-like_Cu/Zn_dom_sf"/>
</dbReference>
<accession>A0A5N6EA85</accession>
<feature type="chain" id="PRO_5024829832" description="Superoxide dismutase" evidence="1">
    <location>
        <begin position="21"/>
        <end position="182"/>
    </location>
</feature>
<proteinExistence type="predicted"/>
<dbReference type="Gene3D" id="2.60.40.200">
    <property type="entry name" value="Superoxide dismutase, copper/zinc binding domain"/>
    <property type="match status" value="1"/>
</dbReference>
<reference evidence="2 3" key="1">
    <citation type="submission" date="2019-04" db="EMBL/GenBank/DDBJ databases">
        <title>Fungal friends and foes A comparative genomics study of 23 Aspergillus species from section Flavi.</title>
        <authorList>
            <consortium name="DOE Joint Genome Institute"/>
            <person name="Kjaerbolling I."/>
            <person name="Vesth T.C."/>
            <person name="Frisvad J.C."/>
            <person name="Nybo J.L."/>
            <person name="Theobald S."/>
            <person name="Kildgaard S."/>
            <person name="Petersen T.I."/>
            <person name="Kuo A."/>
            <person name="Sato A."/>
            <person name="Lyhne E.K."/>
            <person name="Kogle M.E."/>
            <person name="Wiebenga A."/>
            <person name="Kun R.S."/>
            <person name="Lubbers R.J."/>
            <person name="Makela M.R."/>
            <person name="Barry K."/>
            <person name="Chovatia M."/>
            <person name="Clum A."/>
            <person name="Daum C."/>
            <person name="Haridas S."/>
            <person name="He G."/>
            <person name="LaButti K."/>
            <person name="Lipzen A."/>
            <person name="Mondo S."/>
            <person name="Pangilinan J."/>
            <person name="Riley R."/>
            <person name="Salamov A."/>
            <person name="Simmons B.A."/>
            <person name="Magnuson J.K."/>
            <person name="Henrissat B."/>
            <person name="Mortensen U.H."/>
            <person name="Larsen T.O."/>
            <person name="De vries R.P."/>
            <person name="Grigoriev I.V."/>
            <person name="Machida M."/>
            <person name="Baker S.E."/>
            <person name="Andersen M.R."/>
        </authorList>
    </citation>
    <scope>NUCLEOTIDE SEQUENCE [LARGE SCALE GENOMIC DNA]</scope>
    <source>
        <strain evidence="2 3">CBS 126849</strain>
    </source>
</reference>
<organism evidence="2 3">
    <name type="scientific">Aspergillus novoparasiticus</name>
    <dbReference type="NCBI Taxonomy" id="986946"/>
    <lineage>
        <taxon>Eukaryota</taxon>
        <taxon>Fungi</taxon>
        <taxon>Dikarya</taxon>
        <taxon>Ascomycota</taxon>
        <taxon>Pezizomycotina</taxon>
        <taxon>Eurotiomycetes</taxon>
        <taxon>Eurotiomycetidae</taxon>
        <taxon>Eurotiales</taxon>
        <taxon>Aspergillaceae</taxon>
        <taxon>Aspergillus</taxon>
        <taxon>Aspergillus subgen. Circumdati</taxon>
    </lineage>
</organism>
<gene>
    <name evidence="2" type="ORF">BDV33DRAFT_229724</name>
</gene>
<keyword evidence="1" id="KW-0732">Signal</keyword>
<feature type="signal peptide" evidence="1">
    <location>
        <begin position="1"/>
        <end position="20"/>
    </location>
</feature>
<evidence type="ECO:0000313" key="3">
    <source>
        <dbReference type="Proteomes" id="UP000326799"/>
    </source>
</evidence>
<dbReference type="AlphaFoldDB" id="A0A5N6EA85"/>
<dbReference type="SUPFAM" id="SSF49329">
    <property type="entry name" value="Cu,Zn superoxide dismutase-like"/>
    <property type="match status" value="1"/>
</dbReference>
<name>A0A5N6EA85_9EURO</name>
<evidence type="ECO:0008006" key="4">
    <source>
        <dbReference type="Google" id="ProtNLM"/>
    </source>
</evidence>
<evidence type="ECO:0000256" key="1">
    <source>
        <dbReference type="SAM" id="SignalP"/>
    </source>
</evidence>